<comment type="similarity">
    <text evidence="1 4">Belongs to the bacterial flagellin family.</text>
</comment>
<keyword evidence="7" id="KW-0966">Cell projection</keyword>
<proteinExistence type="inferred from homology"/>
<gene>
    <name evidence="7" type="ORF">GC101_22500</name>
</gene>
<evidence type="ECO:0000256" key="3">
    <source>
        <dbReference type="ARBA" id="ARBA00023143"/>
    </source>
</evidence>
<protein>
    <recommendedName>
        <fullName evidence="2 4">Flagellin</fullName>
    </recommendedName>
</protein>
<comment type="function">
    <text evidence="4">Flagellin is the subunit protein which polymerizes to form the filaments of bacterial flagella.</text>
</comment>
<dbReference type="SUPFAM" id="SSF64518">
    <property type="entry name" value="Phase 1 flagellin"/>
    <property type="match status" value="2"/>
</dbReference>
<accession>A0ABX1YNE9</accession>
<keyword evidence="7" id="KW-0282">Flagellum</keyword>
<dbReference type="RefSeq" id="WP_171719103.1">
    <property type="nucleotide sequence ID" value="NZ_WHOB01000067.1"/>
</dbReference>
<organism evidence="7 8">
    <name type="scientific">Paenibacillus phytohabitans</name>
    <dbReference type="NCBI Taxonomy" id="2654978"/>
    <lineage>
        <taxon>Bacteria</taxon>
        <taxon>Bacillati</taxon>
        <taxon>Bacillota</taxon>
        <taxon>Bacilli</taxon>
        <taxon>Bacillales</taxon>
        <taxon>Paenibacillaceae</taxon>
        <taxon>Paenibacillus</taxon>
    </lineage>
</organism>
<evidence type="ECO:0000313" key="8">
    <source>
        <dbReference type="Proteomes" id="UP000596857"/>
    </source>
</evidence>
<feature type="domain" description="Flagellin N-terminal" evidence="5">
    <location>
        <begin position="3"/>
        <end position="137"/>
    </location>
</feature>
<dbReference type="InterPro" id="IPR001492">
    <property type="entry name" value="Flagellin"/>
</dbReference>
<feature type="domain" description="Flagellin C-terminal" evidence="6">
    <location>
        <begin position="516"/>
        <end position="600"/>
    </location>
</feature>
<dbReference type="PRINTS" id="PR00207">
    <property type="entry name" value="FLAGELLIN"/>
</dbReference>
<dbReference type="InterPro" id="IPR001029">
    <property type="entry name" value="Flagellin_N"/>
</dbReference>
<dbReference type="Proteomes" id="UP000596857">
    <property type="component" value="Unassembled WGS sequence"/>
</dbReference>
<keyword evidence="8" id="KW-1185">Reference proteome</keyword>
<evidence type="ECO:0000256" key="4">
    <source>
        <dbReference type="RuleBase" id="RU362073"/>
    </source>
</evidence>
<evidence type="ECO:0000256" key="1">
    <source>
        <dbReference type="ARBA" id="ARBA00005709"/>
    </source>
</evidence>
<evidence type="ECO:0000259" key="6">
    <source>
        <dbReference type="Pfam" id="PF00700"/>
    </source>
</evidence>
<keyword evidence="3 4" id="KW-0975">Bacterial flagellum</keyword>
<sequence>MIISHNLSALNANNMLRRNTKASSNSMEKLSSGLRINKAADDAAGLSISEKMRGQIRGLEQASRNIQDGVSLVQTAEGSLNEMNEILQRQRKLIVQGLNGTNSDRDRQMIDQEIKQLTDALDSLSKSSEFNTINLLARDDYTILADRSSSSSISGVTDPPPVTTVSTSVVYKPQGTPDEPKHVISNTDTTVTSHTYSSTNTNIPITTPDGSAGYNEYNVDTHTITTTDTNNTVYETLTASNDPQYSKPAYWFSSGMNKTSFGPKELGDVYGAMFENIEVNGSSVPVEYSSRSGSGTDPAWDHMWFSGTNLSIMRYRTVLPDNSMEIKYVINNMNTFDTNIKLDNMIDPPANSTITDAGGNPLSIGNNIINPPSGSNFNLSGTDADTGLKFDDSSGLLAPTELTINNPAVGQPQINFDWQLDLPAGASVTLGFTYGPFSLNLGVYELTHETVTTKHIDTTVNTDTTDIDYVPPKVDIQAGDRQDQVIHIPLFNVTSQGLGIANLGIVPPSIPETALKQTDAALTKVTNYRGLYGALQNRMEYTLDNVQNSNENLTSAESRIRDADIAKEMLSSTKASILIQATQTMLAQANQNPQAVLQLLNSV</sequence>
<name>A0ABX1YNE9_9BACL</name>
<dbReference type="Gene3D" id="6.10.10.10">
    <property type="entry name" value="Flagellar export chaperone, C-terminal domain"/>
    <property type="match status" value="1"/>
</dbReference>
<dbReference type="Pfam" id="PF00669">
    <property type="entry name" value="Flagellin_N"/>
    <property type="match status" value="1"/>
</dbReference>
<dbReference type="EMBL" id="WHOB01000067">
    <property type="protein sequence ID" value="NOU81636.1"/>
    <property type="molecule type" value="Genomic_DNA"/>
</dbReference>
<evidence type="ECO:0000313" key="7">
    <source>
        <dbReference type="EMBL" id="NOU81636.1"/>
    </source>
</evidence>
<evidence type="ECO:0000256" key="2">
    <source>
        <dbReference type="ARBA" id="ARBA00020110"/>
    </source>
</evidence>
<keyword evidence="4" id="KW-0964">Secreted</keyword>
<dbReference type="PANTHER" id="PTHR42792">
    <property type="entry name" value="FLAGELLIN"/>
    <property type="match status" value="1"/>
</dbReference>
<dbReference type="Gene3D" id="1.20.1330.10">
    <property type="entry name" value="f41 fragment of flagellin, N-terminal domain"/>
    <property type="match status" value="2"/>
</dbReference>
<keyword evidence="7" id="KW-0969">Cilium</keyword>
<reference evidence="7 8" key="1">
    <citation type="submission" date="2019-10" db="EMBL/GenBank/DDBJ databases">
        <title>Description of Paenibacillus terricola sp. nov.</title>
        <authorList>
            <person name="Carlier A."/>
            <person name="Qi S."/>
        </authorList>
    </citation>
    <scope>NUCLEOTIDE SEQUENCE [LARGE SCALE GENOMIC DNA]</scope>
    <source>
        <strain evidence="7 8">LMG 31459</strain>
    </source>
</reference>
<comment type="subcellular location">
    <subcellularLocation>
        <location evidence="4">Secreted</location>
    </subcellularLocation>
    <subcellularLocation>
        <location evidence="4">Bacterial flagellum</location>
    </subcellularLocation>
</comment>
<dbReference type="Pfam" id="PF00700">
    <property type="entry name" value="Flagellin_C"/>
    <property type="match status" value="1"/>
</dbReference>
<comment type="caution">
    <text evidence="7">The sequence shown here is derived from an EMBL/GenBank/DDBJ whole genome shotgun (WGS) entry which is preliminary data.</text>
</comment>
<dbReference type="InterPro" id="IPR042187">
    <property type="entry name" value="Flagellin_C_sub2"/>
</dbReference>
<evidence type="ECO:0000259" key="5">
    <source>
        <dbReference type="Pfam" id="PF00669"/>
    </source>
</evidence>
<dbReference type="InterPro" id="IPR046358">
    <property type="entry name" value="Flagellin_C"/>
</dbReference>
<dbReference type="PANTHER" id="PTHR42792:SF2">
    <property type="entry name" value="FLAGELLIN"/>
    <property type="match status" value="1"/>
</dbReference>